<feature type="binding site" evidence="12">
    <location>
        <position position="573"/>
    </location>
    <ligand>
        <name>substrate</name>
    </ligand>
</feature>
<keyword evidence="6 12" id="KW-0460">Magnesium</keyword>
<keyword evidence="12" id="KW-0963">Cytoplasm</keyword>
<reference evidence="14 15" key="1">
    <citation type="submission" date="2020-03" db="EMBL/GenBank/DDBJ databases">
        <title>Complete genome sequence of Lactobacillus paracasei strain NFFJ04, isolated from animal feed.</title>
        <authorList>
            <person name="Jung J.Y."/>
        </authorList>
    </citation>
    <scope>NUCLEOTIDE SEQUENCE [LARGE SCALE GENOMIC DNA]</scope>
    <source>
        <strain evidence="14 15">NFFJ04</strain>
    </source>
</reference>
<keyword evidence="8" id="KW-0805">Transcription regulation</keyword>
<evidence type="ECO:0000256" key="3">
    <source>
        <dbReference type="ARBA" id="ARBA00022741"/>
    </source>
</evidence>
<dbReference type="AlphaFoldDB" id="A0ABD7BNB7"/>
<comment type="pathway">
    <text evidence="12">Carbohydrate metabolism; D-ribose degradation; D-ribose 5-phosphate from beta-D-ribopyranose: step 2/2.</text>
</comment>
<sequence length="633" mass="69213">MNIKDIANLAGVSPSTVSKIVNNKDESISAETRQRVLDIVKEYHYSPYAQATTTGKTTYLLAVLLNTPLVHDSTLDGILEVAQENDYQVLIFNAYGNQKQELKNISIAISSGASGIIWEPVSAKNEQGQSLLKQAAVNLVTIGTFGNQKALSTTYRMAAYKLTQSLVDQHHTKIACLMDSGRRTEEFLQGYKECLFDNNIYFENDMVFSEVSEVLISQINAHRVSGVVSSHYHKATEFAEWMRTRSVRIPKDVSLVSIRDDSADTLFAFTPQPLSTITIRNADYGRSACETIIKYIEEKDDTAGDAVPDLHLDNNDTIATPYELSQSRVVVVGSINVDTYFSVASLPETGQTTSISASEDIPGGRGVNQAIGVALLEKPVILIGKTGSDSESDHIHQELDKYNVTTQGITRMDHINTGKAYIYIAQSGNSTISLIPGANNYVTAEYLEERRQLFQNCKYCLIQSEIPMDGVEKACDIAHAAGAKTIFKPSTLKEIPKSLLAKIDIILPNIDELNELQPGSGSLIGKAKLLLESGVKTVIVTMGSDGSFLVTQDIQQQFPVAAFPLIDNTAASDAFISALAVYLMDGYDLIKAIRIATYAAGFCIAREGSSTSLIDRKSLEAYIRQQAPELLTK</sequence>
<comment type="subcellular location">
    <subcellularLocation>
        <location evidence="12">Cytoplasm</location>
    </subcellularLocation>
</comment>
<dbReference type="GO" id="GO:0004747">
    <property type="term" value="F:ribokinase activity"/>
    <property type="evidence" value="ECO:0007669"/>
    <property type="project" value="UniProtKB-UniRule"/>
</dbReference>
<evidence type="ECO:0000256" key="2">
    <source>
        <dbReference type="ARBA" id="ARBA00022723"/>
    </source>
</evidence>
<proteinExistence type="inferred from homology"/>
<dbReference type="InterPro" id="IPR000843">
    <property type="entry name" value="HTH_LacI"/>
</dbReference>
<organism evidence="14 15">
    <name type="scientific">Lacticaseibacillus paracasei</name>
    <name type="common">Lactobacillus paracasei</name>
    <dbReference type="NCBI Taxonomy" id="1597"/>
    <lineage>
        <taxon>Bacteria</taxon>
        <taxon>Bacillati</taxon>
        <taxon>Bacillota</taxon>
        <taxon>Bacilli</taxon>
        <taxon>Lactobacillales</taxon>
        <taxon>Lactobacillaceae</taxon>
        <taxon>Lacticaseibacillus</taxon>
    </lineage>
</organism>
<dbReference type="InterPro" id="IPR010982">
    <property type="entry name" value="Lambda_DNA-bd_dom_sf"/>
</dbReference>
<keyword evidence="9 14" id="KW-0238">DNA-binding</keyword>
<dbReference type="Gene3D" id="3.40.50.2300">
    <property type="match status" value="2"/>
</dbReference>
<dbReference type="RefSeq" id="WP_193137230.1">
    <property type="nucleotide sequence ID" value="NZ_CP050500.1"/>
</dbReference>
<dbReference type="InterPro" id="IPR011611">
    <property type="entry name" value="PfkB_dom"/>
</dbReference>
<feature type="binding site" evidence="12">
    <location>
        <begin position="336"/>
        <end position="338"/>
    </location>
    <ligand>
        <name>substrate</name>
    </ligand>
</feature>
<dbReference type="Gene3D" id="3.40.1190.20">
    <property type="match status" value="1"/>
</dbReference>
<dbReference type="PANTHER" id="PTHR10584:SF166">
    <property type="entry name" value="RIBOKINASE"/>
    <property type="match status" value="1"/>
</dbReference>
<comment type="cofactor">
    <cofactor evidence="12">
        <name>Mg(2+)</name>
        <dbReference type="ChEBI" id="CHEBI:18420"/>
    </cofactor>
    <text evidence="12">Requires a divalent cation, most likely magnesium in vivo, as an electrophilic catalyst to aid phosphoryl group transfer. It is the chelate of the metal and the nucleotide that is the actual substrate.</text>
</comment>
<dbReference type="Pfam" id="PF00294">
    <property type="entry name" value="PfkB"/>
    <property type="match status" value="1"/>
</dbReference>
<dbReference type="GO" id="GO:0005524">
    <property type="term" value="F:ATP binding"/>
    <property type="evidence" value="ECO:0007669"/>
    <property type="project" value="UniProtKB-UniRule"/>
</dbReference>
<feature type="binding site" evidence="12">
    <location>
        <position position="606"/>
    </location>
    <ligand>
        <name>K(+)</name>
        <dbReference type="ChEBI" id="CHEBI:29103"/>
    </ligand>
</feature>
<gene>
    <name evidence="12" type="primary">rbsK</name>
    <name evidence="14" type="ORF">HCJ88_00425</name>
</gene>
<feature type="binding site" evidence="12">
    <location>
        <begin position="364"/>
        <end position="368"/>
    </location>
    <ligand>
        <name>substrate</name>
    </ligand>
</feature>
<comment type="subunit">
    <text evidence="12">Homodimer.</text>
</comment>
<feature type="binding site" evidence="12">
    <location>
        <position position="603"/>
    </location>
    <ligand>
        <name>K(+)</name>
        <dbReference type="ChEBI" id="CHEBI:29103"/>
    </ligand>
</feature>
<evidence type="ECO:0000256" key="5">
    <source>
        <dbReference type="ARBA" id="ARBA00022840"/>
    </source>
</evidence>
<feature type="binding site" evidence="12">
    <location>
        <position position="567"/>
    </location>
    <ligand>
        <name>K(+)</name>
        <dbReference type="ChEBI" id="CHEBI:29103"/>
    </ligand>
</feature>
<dbReference type="Pfam" id="PF00356">
    <property type="entry name" value="LacI"/>
    <property type="match status" value="1"/>
</dbReference>
<dbReference type="InterPro" id="IPR029056">
    <property type="entry name" value="Ribokinase-like"/>
</dbReference>
<keyword evidence="4 12" id="KW-0418">Kinase</keyword>
<evidence type="ECO:0000256" key="1">
    <source>
        <dbReference type="ARBA" id="ARBA00022679"/>
    </source>
</evidence>
<dbReference type="PANTHER" id="PTHR10584">
    <property type="entry name" value="SUGAR KINASE"/>
    <property type="match status" value="1"/>
</dbReference>
<evidence type="ECO:0000256" key="11">
    <source>
        <dbReference type="ARBA" id="ARBA00023277"/>
    </source>
</evidence>
<feature type="binding site" evidence="12">
    <location>
        <position position="612"/>
    </location>
    <ligand>
        <name>K(+)</name>
        <dbReference type="ChEBI" id="CHEBI:29103"/>
    </ligand>
</feature>
<dbReference type="SUPFAM" id="SSF53613">
    <property type="entry name" value="Ribokinase-like"/>
    <property type="match status" value="1"/>
</dbReference>
<feature type="domain" description="HTH lacI-type" evidence="13">
    <location>
        <begin position="1"/>
        <end position="54"/>
    </location>
</feature>
<dbReference type="InterPro" id="IPR028082">
    <property type="entry name" value="Peripla_BP_I"/>
</dbReference>
<dbReference type="PROSITE" id="PS50932">
    <property type="entry name" value="HTH_LACI_2"/>
    <property type="match status" value="1"/>
</dbReference>
<comment type="similarity">
    <text evidence="12">Belongs to the carbohydrate kinase PfkB family. Ribokinase subfamily.</text>
</comment>
<evidence type="ECO:0000256" key="9">
    <source>
        <dbReference type="ARBA" id="ARBA00023125"/>
    </source>
</evidence>
<feature type="binding site" evidence="12">
    <location>
        <position position="608"/>
    </location>
    <ligand>
        <name>K(+)</name>
        <dbReference type="ChEBI" id="CHEBI:29103"/>
    </ligand>
</feature>
<evidence type="ECO:0000313" key="14">
    <source>
        <dbReference type="EMBL" id="QOP54380.1"/>
    </source>
</evidence>
<dbReference type="GO" id="GO:0005737">
    <property type="term" value="C:cytoplasm"/>
    <property type="evidence" value="ECO:0007669"/>
    <property type="project" value="UniProtKB-SubCell"/>
</dbReference>
<dbReference type="InterPro" id="IPR011877">
    <property type="entry name" value="Ribokinase"/>
</dbReference>
<evidence type="ECO:0000313" key="15">
    <source>
        <dbReference type="Proteomes" id="UP000593972"/>
    </source>
</evidence>
<dbReference type="GO" id="GO:0019303">
    <property type="term" value="P:D-ribose catabolic process"/>
    <property type="evidence" value="ECO:0007669"/>
    <property type="project" value="UniProtKB-UniRule"/>
</dbReference>
<dbReference type="HAMAP" id="MF_01987">
    <property type="entry name" value="Ribokinase"/>
    <property type="match status" value="1"/>
</dbReference>
<evidence type="ECO:0000256" key="10">
    <source>
        <dbReference type="ARBA" id="ARBA00023163"/>
    </source>
</evidence>
<dbReference type="CDD" id="cd01174">
    <property type="entry name" value="ribokinase"/>
    <property type="match status" value="1"/>
</dbReference>
<dbReference type="SUPFAM" id="SSF47413">
    <property type="entry name" value="lambda repressor-like DNA-binding domains"/>
    <property type="match status" value="1"/>
</dbReference>
<comment type="function">
    <text evidence="12">Catalyzes the phosphorylation of ribose at O-5 in a reaction requiring ATP and magnesium. The resulting D-ribose-5-phosphate can then be used either for sythesis of nucleotides, histidine, and tryptophan, or as a component of the pentose phosphate pathway.</text>
</comment>
<feature type="active site" description="Proton acceptor" evidence="12">
    <location>
        <position position="573"/>
    </location>
</feature>
<keyword evidence="1 12" id="KW-0808">Transferase</keyword>
<feature type="binding site" evidence="12">
    <location>
        <position position="465"/>
    </location>
    <ligand>
        <name>substrate</name>
    </ligand>
</feature>
<dbReference type="PROSITE" id="PS00356">
    <property type="entry name" value="HTH_LACI_1"/>
    <property type="match status" value="1"/>
</dbReference>
<evidence type="ECO:0000256" key="8">
    <source>
        <dbReference type="ARBA" id="ARBA00023015"/>
    </source>
</evidence>
<dbReference type="InterPro" id="IPR002139">
    <property type="entry name" value="Ribo/fructo_kinase"/>
</dbReference>
<dbReference type="Proteomes" id="UP000593972">
    <property type="component" value="Chromosome"/>
</dbReference>
<dbReference type="GO" id="GO:0003677">
    <property type="term" value="F:DNA binding"/>
    <property type="evidence" value="ECO:0007669"/>
    <property type="project" value="UniProtKB-KW"/>
</dbReference>
<dbReference type="Pfam" id="PF13377">
    <property type="entry name" value="Peripla_BP_3"/>
    <property type="match status" value="1"/>
</dbReference>
<dbReference type="InterPro" id="IPR046335">
    <property type="entry name" value="LacI/GalR-like_sensor"/>
</dbReference>
<name>A0ABD7BNB7_LACPA</name>
<dbReference type="PRINTS" id="PR00990">
    <property type="entry name" value="RIBOKINASE"/>
</dbReference>
<keyword evidence="7 12" id="KW-0630">Potassium</keyword>
<dbReference type="EC" id="2.7.1.15" evidence="12"/>
<feature type="binding site" evidence="12">
    <location>
        <begin position="541"/>
        <end position="546"/>
    </location>
    <ligand>
        <name>ATP</name>
        <dbReference type="ChEBI" id="CHEBI:30616"/>
    </ligand>
</feature>
<dbReference type="EMBL" id="CP050500">
    <property type="protein sequence ID" value="QOP54380.1"/>
    <property type="molecule type" value="Genomic_DNA"/>
</dbReference>
<keyword evidence="5 12" id="KW-0067">ATP-binding</keyword>
<accession>A0ABD7BNB7</accession>
<keyword evidence="2 12" id="KW-0479">Metal-binding</keyword>
<evidence type="ECO:0000256" key="7">
    <source>
        <dbReference type="ARBA" id="ARBA00022958"/>
    </source>
</evidence>
<dbReference type="CDD" id="cd06267">
    <property type="entry name" value="PBP1_LacI_sugar_binding-like"/>
    <property type="match status" value="1"/>
</dbReference>
<comment type="caution">
    <text evidence="12">Lacks conserved residue(s) required for the propagation of feature annotation.</text>
</comment>
<comment type="activity regulation">
    <text evidence="12">Activated by a monovalent cation that binds near, but not in, the active site. The most likely occupant of the site in vivo is potassium. Ion binding induces a conformational change that may alter substrate affinity.</text>
</comment>
<keyword evidence="11 12" id="KW-0119">Carbohydrate metabolism</keyword>
<keyword evidence="10" id="KW-0804">Transcription</keyword>
<dbReference type="SMART" id="SM00354">
    <property type="entry name" value="HTH_LACI"/>
    <property type="match status" value="1"/>
</dbReference>
<comment type="catalytic activity">
    <reaction evidence="12">
        <text>D-ribose + ATP = D-ribose 5-phosphate + ADP + H(+)</text>
        <dbReference type="Rhea" id="RHEA:13697"/>
        <dbReference type="ChEBI" id="CHEBI:15378"/>
        <dbReference type="ChEBI" id="CHEBI:30616"/>
        <dbReference type="ChEBI" id="CHEBI:47013"/>
        <dbReference type="ChEBI" id="CHEBI:78346"/>
        <dbReference type="ChEBI" id="CHEBI:456216"/>
        <dbReference type="EC" id="2.7.1.15"/>
    </reaction>
</comment>
<evidence type="ECO:0000256" key="4">
    <source>
        <dbReference type="ARBA" id="ARBA00022777"/>
    </source>
</evidence>
<dbReference type="SUPFAM" id="SSF53822">
    <property type="entry name" value="Periplasmic binding protein-like I"/>
    <property type="match status" value="1"/>
</dbReference>
<dbReference type="CDD" id="cd01392">
    <property type="entry name" value="HTH_LacI"/>
    <property type="match status" value="1"/>
</dbReference>
<feature type="binding site" evidence="12">
    <location>
        <position position="569"/>
    </location>
    <ligand>
        <name>K(+)</name>
        <dbReference type="ChEBI" id="CHEBI:29103"/>
    </ligand>
</feature>
<evidence type="ECO:0000256" key="6">
    <source>
        <dbReference type="ARBA" id="ARBA00022842"/>
    </source>
</evidence>
<dbReference type="GO" id="GO:0046872">
    <property type="term" value="F:metal ion binding"/>
    <property type="evidence" value="ECO:0007669"/>
    <property type="project" value="UniProtKB-KW"/>
</dbReference>
<dbReference type="Gene3D" id="1.10.260.40">
    <property type="entry name" value="lambda repressor-like DNA-binding domains"/>
    <property type="match status" value="1"/>
</dbReference>
<protein>
    <recommendedName>
        <fullName evidence="12">Ribokinase</fullName>
        <shortName evidence="12">RK</shortName>
        <ecNumber evidence="12">2.7.1.15</ecNumber>
    </recommendedName>
</protein>
<keyword evidence="3 12" id="KW-0547">Nucleotide-binding</keyword>
<evidence type="ECO:0000259" key="13">
    <source>
        <dbReference type="PROSITE" id="PS50932"/>
    </source>
</evidence>
<evidence type="ECO:0000256" key="12">
    <source>
        <dbReference type="HAMAP-Rule" id="MF_01987"/>
    </source>
</evidence>
<feature type="binding site" evidence="12">
    <location>
        <position position="509"/>
    </location>
    <ligand>
        <name>ATP</name>
        <dbReference type="ChEBI" id="CHEBI:30616"/>
    </ligand>
</feature>